<evidence type="ECO:0000256" key="2">
    <source>
        <dbReference type="ARBA" id="ARBA00005790"/>
    </source>
</evidence>
<organism evidence="7 8">
    <name type="scientific">[Clostridium] fimetarium</name>
    <dbReference type="NCBI Taxonomy" id="99656"/>
    <lineage>
        <taxon>Bacteria</taxon>
        <taxon>Bacillati</taxon>
        <taxon>Bacillota</taxon>
        <taxon>Clostridia</taxon>
        <taxon>Lachnospirales</taxon>
        <taxon>Lachnospiraceae</taxon>
    </lineage>
</organism>
<dbReference type="PROSITE" id="PS00856">
    <property type="entry name" value="GUANYLATE_KINASE_1"/>
    <property type="match status" value="1"/>
</dbReference>
<proteinExistence type="inferred from homology"/>
<dbReference type="InterPro" id="IPR027417">
    <property type="entry name" value="P-loop_NTPase"/>
</dbReference>
<dbReference type="AlphaFoldDB" id="A0A1I0RW05"/>
<evidence type="ECO:0000256" key="4">
    <source>
        <dbReference type="ARBA" id="ARBA00022777"/>
    </source>
</evidence>
<dbReference type="InterPro" id="IPR020590">
    <property type="entry name" value="Guanylate_kinase_CS"/>
</dbReference>
<comment type="similarity">
    <text evidence="2">Belongs to the guanylate kinase family.</text>
</comment>
<dbReference type="Pfam" id="PF00625">
    <property type="entry name" value="Guanylate_kin"/>
    <property type="match status" value="1"/>
</dbReference>
<dbReference type="OrthoDB" id="1033810at2"/>
<dbReference type="InterPro" id="IPR008144">
    <property type="entry name" value="Guanylate_kin-like_dom"/>
</dbReference>
<evidence type="ECO:0000256" key="1">
    <source>
        <dbReference type="ARBA" id="ARBA00003531"/>
    </source>
</evidence>
<reference evidence="7 8" key="1">
    <citation type="submission" date="2016-10" db="EMBL/GenBank/DDBJ databases">
        <authorList>
            <person name="de Groot N.N."/>
        </authorList>
    </citation>
    <scope>NUCLEOTIDE SEQUENCE [LARGE SCALE GENOMIC DNA]</scope>
    <source>
        <strain evidence="7 8">DSM 9179</strain>
    </source>
</reference>
<keyword evidence="8" id="KW-1185">Reference proteome</keyword>
<evidence type="ECO:0000256" key="5">
    <source>
        <dbReference type="ARBA" id="ARBA00048594"/>
    </source>
</evidence>
<dbReference type="PANTHER" id="PTHR23117:SF13">
    <property type="entry name" value="GUANYLATE KINASE"/>
    <property type="match status" value="1"/>
</dbReference>
<dbReference type="GO" id="GO:0004385">
    <property type="term" value="F:GMP kinase activity"/>
    <property type="evidence" value="ECO:0007669"/>
    <property type="project" value="UniProtKB-EC"/>
</dbReference>
<gene>
    <name evidence="7" type="ORF">SAMN05421659_12626</name>
</gene>
<dbReference type="GO" id="GO:0005829">
    <property type="term" value="C:cytosol"/>
    <property type="evidence" value="ECO:0007669"/>
    <property type="project" value="TreeGrafter"/>
</dbReference>
<evidence type="ECO:0000313" key="8">
    <source>
        <dbReference type="Proteomes" id="UP000199701"/>
    </source>
</evidence>
<evidence type="ECO:0000256" key="3">
    <source>
        <dbReference type="ARBA" id="ARBA00022679"/>
    </source>
</evidence>
<accession>A0A1I0RW05</accession>
<dbReference type="PANTHER" id="PTHR23117">
    <property type="entry name" value="GUANYLATE KINASE-RELATED"/>
    <property type="match status" value="1"/>
</dbReference>
<evidence type="ECO:0000259" key="6">
    <source>
        <dbReference type="PROSITE" id="PS50052"/>
    </source>
</evidence>
<dbReference type="EMBL" id="FOJI01000026">
    <property type="protein sequence ID" value="SEW45644.1"/>
    <property type="molecule type" value="Genomic_DNA"/>
</dbReference>
<protein>
    <submittedName>
        <fullName evidence="7">Guanylate kinase</fullName>
    </submittedName>
</protein>
<comment type="catalytic activity">
    <reaction evidence="5">
        <text>GMP + ATP = GDP + ADP</text>
        <dbReference type="Rhea" id="RHEA:20780"/>
        <dbReference type="ChEBI" id="CHEBI:30616"/>
        <dbReference type="ChEBI" id="CHEBI:58115"/>
        <dbReference type="ChEBI" id="CHEBI:58189"/>
        <dbReference type="ChEBI" id="CHEBI:456216"/>
        <dbReference type="EC" id="2.7.4.8"/>
    </reaction>
</comment>
<sequence>MHEIVFIMGKSSSGKDKIFKKLIADEELKLNTIVMYTTRPMRQGESDGAEYYFVSDDTAAKMEAEGRIIEIRAYHTVHGIWKYFTLDDGQIDINKGKYIVIGTLEAYEKFCDHYGKEHLMPIYIDVDDGIRLTRALAREKKQEHPKYAEMCRRFLADSIDFSEENISKLGIKIRYFNNELLDGCIDQIKKDIIEKLAR</sequence>
<dbReference type="PROSITE" id="PS50052">
    <property type="entry name" value="GUANYLATE_KINASE_2"/>
    <property type="match status" value="1"/>
</dbReference>
<comment type="function">
    <text evidence="1">Essential for recycling GMP and indirectly, cGMP.</text>
</comment>
<dbReference type="RefSeq" id="WP_092458098.1">
    <property type="nucleotide sequence ID" value="NZ_FOJI01000026.1"/>
</dbReference>
<evidence type="ECO:0000313" key="7">
    <source>
        <dbReference type="EMBL" id="SEW45644.1"/>
    </source>
</evidence>
<name>A0A1I0RW05_9FIRM</name>
<dbReference type="STRING" id="99656.SAMN05421659_12626"/>
<dbReference type="Proteomes" id="UP000199701">
    <property type="component" value="Unassembled WGS sequence"/>
</dbReference>
<feature type="domain" description="Guanylate kinase-like" evidence="6">
    <location>
        <begin position="2"/>
        <end position="197"/>
    </location>
</feature>
<dbReference type="InterPro" id="IPR008145">
    <property type="entry name" value="GK/Ca_channel_bsu"/>
</dbReference>
<dbReference type="Gene3D" id="3.40.50.300">
    <property type="entry name" value="P-loop containing nucleotide triphosphate hydrolases"/>
    <property type="match status" value="1"/>
</dbReference>
<dbReference type="SUPFAM" id="SSF52540">
    <property type="entry name" value="P-loop containing nucleoside triphosphate hydrolases"/>
    <property type="match status" value="1"/>
</dbReference>
<keyword evidence="4 7" id="KW-0418">Kinase</keyword>
<keyword evidence="3" id="KW-0808">Transferase</keyword>